<accession>A0A2I0V1T3</accession>
<organism evidence="1 2">
    <name type="scientific">Lysinibacillus fusiformis</name>
    <dbReference type="NCBI Taxonomy" id="28031"/>
    <lineage>
        <taxon>Bacteria</taxon>
        <taxon>Bacillati</taxon>
        <taxon>Bacillota</taxon>
        <taxon>Bacilli</taxon>
        <taxon>Bacillales</taxon>
        <taxon>Bacillaceae</taxon>
        <taxon>Lysinibacillus</taxon>
    </lineage>
</organism>
<dbReference type="AlphaFoldDB" id="A0A2I0V1T3"/>
<dbReference type="EMBL" id="PDFK01000002">
    <property type="protein sequence ID" value="PKU52172.1"/>
    <property type="molecule type" value="Genomic_DNA"/>
</dbReference>
<proteinExistence type="predicted"/>
<reference evidence="1 2" key="1">
    <citation type="submission" date="2017-10" db="EMBL/GenBank/DDBJ databases">
        <title>Draft genome of Lysinibacillus fusiformis strain Juneja, a laboratory-derived pathogen of Drosophila melanogaster.</title>
        <authorList>
            <person name="Smith B.R."/>
            <person name="Unckless R.L."/>
        </authorList>
    </citation>
    <scope>NUCLEOTIDE SEQUENCE [LARGE SCALE GENOMIC DNA]</scope>
    <source>
        <strain evidence="1 2">Juneja</strain>
    </source>
</reference>
<evidence type="ECO:0000313" key="1">
    <source>
        <dbReference type="EMBL" id="PKU52172.1"/>
    </source>
</evidence>
<dbReference type="RefSeq" id="WP_101966526.1">
    <property type="nucleotide sequence ID" value="NZ_PDFK01000002.1"/>
</dbReference>
<evidence type="ECO:0000313" key="2">
    <source>
        <dbReference type="Proteomes" id="UP000234956"/>
    </source>
</evidence>
<name>A0A2I0V1T3_9BACI</name>
<protein>
    <submittedName>
        <fullName evidence="1">Uncharacterized protein</fullName>
    </submittedName>
</protein>
<dbReference type="Proteomes" id="UP000234956">
    <property type="component" value="Unassembled WGS sequence"/>
</dbReference>
<comment type="caution">
    <text evidence="1">The sequence shown here is derived from an EMBL/GenBank/DDBJ whole genome shotgun (WGS) entry which is preliminary data.</text>
</comment>
<dbReference type="Pfam" id="PF19157">
    <property type="entry name" value="DUF5839"/>
    <property type="match status" value="1"/>
</dbReference>
<dbReference type="InterPro" id="IPR043895">
    <property type="entry name" value="DUF5839"/>
</dbReference>
<gene>
    <name evidence="1" type="ORF">CRI88_07330</name>
</gene>
<sequence length="86" mass="10001">MKDNNTLKAYHIRSKKGEPLKLDTKKYTWHIPKHLRSLNIQPGDIVGVRRTQAPILVVEVFREDIEDTGKNYKSVSVIFERAPKKD</sequence>